<gene>
    <name evidence="10" type="ORF">CAMP_LOCUS19371</name>
</gene>
<dbReference type="FunFam" id="3.30.420.10:FF:000031">
    <property type="entry name" value="RNA exonuclease 1"/>
    <property type="match status" value="1"/>
</dbReference>
<feature type="compositionally biased region" description="Polar residues" evidence="7">
    <location>
        <begin position="63"/>
        <end position="78"/>
    </location>
</feature>
<accession>A0A9P1J876</accession>
<keyword evidence="8" id="KW-0812">Transmembrane</keyword>
<feature type="region of interest" description="Disordered" evidence="7">
    <location>
        <begin position="54"/>
        <end position="84"/>
    </location>
</feature>
<proteinExistence type="inferred from homology"/>
<evidence type="ECO:0000256" key="5">
    <source>
        <dbReference type="ARBA" id="ARBA00022839"/>
    </source>
</evidence>
<dbReference type="GO" id="GO:0010629">
    <property type="term" value="P:negative regulation of gene expression"/>
    <property type="evidence" value="ECO:0007669"/>
    <property type="project" value="UniProtKB-ARBA"/>
</dbReference>
<evidence type="ECO:0000313" key="11">
    <source>
        <dbReference type="Proteomes" id="UP001152747"/>
    </source>
</evidence>
<keyword evidence="3" id="KW-0540">Nuclease</keyword>
<feature type="domain" description="Exonuclease" evidence="9">
    <location>
        <begin position="238"/>
        <end position="396"/>
    </location>
</feature>
<sequence>MDEFQVWLNCLVIFCVIWACLWLQQQYVKYQREQEFKKYTYYPINGQYRHYFPKKKGQRKNAKQSPQKQQKCYPQSKTESPKKNEPELKLDFQEYIKIHEYVSKNLLISKKNLQKLGFPYYERKNLKSVKINPTKYNRAKKMWVAEGEKKRICCRCQMKFRVDWNGKNANEKCVHHPLRKVFDEATFQDKHPCCNRNIGKPGCITNNLHVFDQLCVSVLKDFTVAPEVADIFELKSVAIFAFDCEMVYTDQGPALARLSVVDWFGKLFLDVRVRPSGILLDPNTRFSGLTARDVENAQDTSETCREKLFEIINQDSILVGHSLECDLKALRLSHNRIVDTSLLFQTGRNKPSLRYLAQSILGKSIQEDRKNKFGHDSEEDARTCIELLRYYIENNS</sequence>
<evidence type="ECO:0000256" key="6">
    <source>
        <dbReference type="ARBA" id="ARBA00023242"/>
    </source>
</evidence>
<keyword evidence="5" id="KW-0269">Exonuclease</keyword>
<dbReference type="GO" id="GO:0004527">
    <property type="term" value="F:exonuclease activity"/>
    <property type="evidence" value="ECO:0007669"/>
    <property type="project" value="UniProtKB-KW"/>
</dbReference>
<dbReference type="AlphaFoldDB" id="A0A9P1J876"/>
<keyword evidence="6" id="KW-0539">Nucleus</keyword>
<evidence type="ECO:0000313" key="10">
    <source>
        <dbReference type="EMBL" id="CAI5456734.1"/>
    </source>
</evidence>
<protein>
    <recommendedName>
        <fullName evidence="9">Exonuclease domain-containing protein</fullName>
    </recommendedName>
</protein>
<reference evidence="10" key="1">
    <citation type="submission" date="2022-11" db="EMBL/GenBank/DDBJ databases">
        <authorList>
            <person name="Kikuchi T."/>
        </authorList>
    </citation>
    <scope>NUCLEOTIDE SEQUENCE</scope>
    <source>
        <strain evidence="10">PS1010</strain>
    </source>
</reference>
<evidence type="ECO:0000256" key="8">
    <source>
        <dbReference type="SAM" id="Phobius"/>
    </source>
</evidence>
<keyword evidence="11" id="KW-1185">Reference proteome</keyword>
<dbReference type="InterPro" id="IPR036397">
    <property type="entry name" value="RNaseH_sf"/>
</dbReference>
<dbReference type="EMBL" id="CANHGI010000006">
    <property type="protein sequence ID" value="CAI5456734.1"/>
    <property type="molecule type" value="Genomic_DNA"/>
</dbReference>
<evidence type="ECO:0000256" key="4">
    <source>
        <dbReference type="ARBA" id="ARBA00022801"/>
    </source>
</evidence>
<feature type="transmembrane region" description="Helical" evidence="8">
    <location>
        <begin position="6"/>
        <end position="23"/>
    </location>
</feature>
<keyword evidence="8" id="KW-1133">Transmembrane helix</keyword>
<evidence type="ECO:0000256" key="3">
    <source>
        <dbReference type="ARBA" id="ARBA00022722"/>
    </source>
</evidence>
<dbReference type="Proteomes" id="UP001152747">
    <property type="component" value="Unassembled WGS sequence"/>
</dbReference>
<comment type="subcellular location">
    <subcellularLocation>
        <location evidence="1">Nucleus</location>
    </subcellularLocation>
</comment>
<dbReference type="PANTHER" id="PTHR12801">
    <property type="entry name" value="RNA EXONUCLEASE REXO1 / RECO3 FAMILY MEMBER-RELATED"/>
    <property type="match status" value="1"/>
</dbReference>
<dbReference type="PANTHER" id="PTHR12801:SF115">
    <property type="entry name" value="FI18136P1-RELATED"/>
    <property type="match status" value="1"/>
</dbReference>
<dbReference type="InterPro" id="IPR034922">
    <property type="entry name" value="REX1-like_exo"/>
</dbReference>
<comment type="caution">
    <text evidence="10">The sequence shown here is derived from an EMBL/GenBank/DDBJ whole genome shotgun (WGS) entry which is preliminary data.</text>
</comment>
<dbReference type="CDD" id="cd06145">
    <property type="entry name" value="REX1_like"/>
    <property type="match status" value="1"/>
</dbReference>
<dbReference type="Gene3D" id="3.30.420.10">
    <property type="entry name" value="Ribonuclease H-like superfamily/Ribonuclease H"/>
    <property type="match status" value="1"/>
</dbReference>
<dbReference type="OrthoDB" id="206335at2759"/>
<dbReference type="Pfam" id="PF00929">
    <property type="entry name" value="RNase_T"/>
    <property type="match status" value="1"/>
</dbReference>
<dbReference type="GO" id="GO:0003676">
    <property type="term" value="F:nucleic acid binding"/>
    <property type="evidence" value="ECO:0007669"/>
    <property type="project" value="InterPro"/>
</dbReference>
<evidence type="ECO:0000256" key="7">
    <source>
        <dbReference type="SAM" id="MobiDB-lite"/>
    </source>
</evidence>
<dbReference type="SMART" id="SM00479">
    <property type="entry name" value="EXOIII"/>
    <property type="match status" value="1"/>
</dbReference>
<evidence type="ECO:0000256" key="2">
    <source>
        <dbReference type="ARBA" id="ARBA00006357"/>
    </source>
</evidence>
<evidence type="ECO:0000259" key="9">
    <source>
        <dbReference type="SMART" id="SM00479"/>
    </source>
</evidence>
<keyword evidence="8" id="KW-0472">Membrane</keyword>
<comment type="similarity">
    <text evidence="2">Belongs to the REXO1/REXO3 family.</text>
</comment>
<dbReference type="InterPro" id="IPR012337">
    <property type="entry name" value="RNaseH-like_sf"/>
</dbReference>
<dbReference type="GO" id="GO:0005634">
    <property type="term" value="C:nucleus"/>
    <property type="evidence" value="ECO:0007669"/>
    <property type="project" value="UniProtKB-SubCell"/>
</dbReference>
<evidence type="ECO:0000256" key="1">
    <source>
        <dbReference type="ARBA" id="ARBA00004123"/>
    </source>
</evidence>
<dbReference type="SUPFAM" id="SSF53098">
    <property type="entry name" value="Ribonuclease H-like"/>
    <property type="match status" value="1"/>
</dbReference>
<keyword evidence="4" id="KW-0378">Hydrolase</keyword>
<name>A0A9P1J876_9PELO</name>
<organism evidence="10 11">
    <name type="scientific">Caenorhabditis angaria</name>
    <dbReference type="NCBI Taxonomy" id="860376"/>
    <lineage>
        <taxon>Eukaryota</taxon>
        <taxon>Metazoa</taxon>
        <taxon>Ecdysozoa</taxon>
        <taxon>Nematoda</taxon>
        <taxon>Chromadorea</taxon>
        <taxon>Rhabditida</taxon>
        <taxon>Rhabditina</taxon>
        <taxon>Rhabditomorpha</taxon>
        <taxon>Rhabditoidea</taxon>
        <taxon>Rhabditidae</taxon>
        <taxon>Peloderinae</taxon>
        <taxon>Caenorhabditis</taxon>
    </lineage>
</organism>
<dbReference type="InterPro" id="IPR047021">
    <property type="entry name" value="REXO1/3/4-like"/>
</dbReference>
<dbReference type="InterPro" id="IPR013520">
    <property type="entry name" value="Ribonucl_H"/>
</dbReference>